<dbReference type="Proteomes" id="UP000028990">
    <property type="component" value="Unassembled WGS sequence"/>
</dbReference>
<reference evidence="1 2" key="1">
    <citation type="submission" date="2013-11" db="EMBL/GenBank/DDBJ databases">
        <title>The Damaraland mole rat (Fukomys damarensis) genome and evolution of African mole rats.</title>
        <authorList>
            <person name="Gladyshev V.N."/>
            <person name="Fang X."/>
        </authorList>
    </citation>
    <scope>NUCLEOTIDE SEQUENCE [LARGE SCALE GENOMIC DNA]</scope>
    <source>
        <tissue evidence="1">Liver</tissue>
    </source>
</reference>
<organism evidence="1 2">
    <name type="scientific">Fukomys damarensis</name>
    <name type="common">Damaraland mole rat</name>
    <name type="synonym">Cryptomys damarensis</name>
    <dbReference type="NCBI Taxonomy" id="885580"/>
    <lineage>
        <taxon>Eukaryota</taxon>
        <taxon>Metazoa</taxon>
        <taxon>Chordata</taxon>
        <taxon>Craniata</taxon>
        <taxon>Vertebrata</taxon>
        <taxon>Euteleostomi</taxon>
        <taxon>Mammalia</taxon>
        <taxon>Eutheria</taxon>
        <taxon>Euarchontoglires</taxon>
        <taxon>Glires</taxon>
        <taxon>Rodentia</taxon>
        <taxon>Hystricomorpha</taxon>
        <taxon>Bathyergidae</taxon>
        <taxon>Fukomys</taxon>
    </lineage>
</organism>
<dbReference type="EMBL" id="KN124686">
    <property type="protein sequence ID" value="KFO20614.1"/>
    <property type="molecule type" value="Genomic_DNA"/>
</dbReference>
<sequence length="47" mass="5122">MTRRTSPLNGSNGSFCGKQLVRKDCKNGRAASELSGRDCPAQQEPRI</sequence>
<dbReference type="AlphaFoldDB" id="A0A091CNR3"/>
<evidence type="ECO:0000313" key="1">
    <source>
        <dbReference type="EMBL" id="KFO20614.1"/>
    </source>
</evidence>
<name>A0A091CNR3_FUKDA</name>
<protein>
    <submittedName>
        <fullName evidence="1">Uncharacterized protein</fullName>
    </submittedName>
</protein>
<gene>
    <name evidence="1" type="ORF">H920_18000</name>
</gene>
<keyword evidence="2" id="KW-1185">Reference proteome</keyword>
<proteinExistence type="predicted"/>
<accession>A0A091CNR3</accession>
<evidence type="ECO:0000313" key="2">
    <source>
        <dbReference type="Proteomes" id="UP000028990"/>
    </source>
</evidence>